<dbReference type="OrthoDB" id="9809733at2"/>
<feature type="transmembrane region" description="Helical" evidence="1">
    <location>
        <begin position="333"/>
        <end position="355"/>
    </location>
</feature>
<dbReference type="Proteomes" id="UP000198771">
    <property type="component" value="Unassembled WGS sequence"/>
</dbReference>
<sequence length="396" mass="42350">MSGRIPWSALALMGSICLLALATVHPGPVVTVANAALSDYQRITIQPKPPPGDIVVGNQDLPVLVNTGIESCPPCQRMASSLLELQTEYGHVFQTYYYDTQKVPEALTVFQALTVPTQIFYAADGTELHRNEGFLAKHHILEQWRELGMVVQPAERSASVWDWLSFENLLSSLTLAVRGAAPTALLAAFFWGVLSIVLSPCHLAGIPLIVGYINGQKVETSGRAISLSLLFGLGILGSIVIVGIISASAGRLLGDLGPLPYYILSGVFILFGLNLTGLVPMGCLVPNRLLPKAPGKRGALALGLVLGIGLGPCTFVYMAPILGLTMAMAATDLYYGLVLLLLFAVGHCLFLMLASMSPRFIQFFLRWNERSLSAPVLKKVCGALLILGGAYLAYTA</sequence>
<dbReference type="Gene3D" id="3.40.30.10">
    <property type="entry name" value="Glutaredoxin"/>
    <property type="match status" value="1"/>
</dbReference>
<dbReference type="SUPFAM" id="SSF52833">
    <property type="entry name" value="Thioredoxin-like"/>
    <property type="match status" value="1"/>
</dbReference>
<gene>
    <name evidence="3" type="ORF">SAMN05660653_02638</name>
</gene>
<dbReference type="RefSeq" id="WP_092122682.1">
    <property type="nucleotide sequence ID" value="NZ_FMXO01000016.1"/>
</dbReference>
<evidence type="ECO:0000256" key="2">
    <source>
        <dbReference type="SAM" id="SignalP"/>
    </source>
</evidence>
<feature type="signal peptide" evidence="2">
    <location>
        <begin position="1"/>
        <end position="22"/>
    </location>
</feature>
<evidence type="ECO:0000313" key="3">
    <source>
        <dbReference type="EMBL" id="SDB53322.1"/>
    </source>
</evidence>
<dbReference type="PANTHER" id="PTHR31272">
    <property type="entry name" value="CYTOCHROME C-TYPE BIOGENESIS PROTEIN HI_1454-RELATED"/>
    <property type="match status" value="1"/>
</dbReference>
<evidence type="ECO:0000256" key="1">
    <source>
        <dbReference type="SAM" id="Phobius"/>
    </source>
</evidence>
<keyword evidence="4" id="KW-1185">Reference proteome</keyword>
<dbReference type="AlphaFoldDB" id="A0A1G6E7J8"/>
<dbReference type="CDD" id="cd02947">
    <property type="entry name" value="TRX_family"/>
    <property type="match status" value="1"/>
</dbReference>
<organism evidence="3 4">
    <name type="scientific">Desulfonatronum thiosulfatophilum</name>
    <dbReference type="NCBI Taxonomy" id="617002"/>
    <lineage>
        <taxon>Bacteria</taxon>
        <taxon>Pseudomonadati</taxon>
        <taxon>Thermodesulfobacteriota</taxon>
        <taxon>Desulfovibrionia</taxon>
        <taxon>Desulfovibrionales</taxon>
        <taxon>Desulfonatronaceae</taxon>
        <taxon>Desulfonatronum</taxon>
    </lineage>
</organism>
<feature type="transmembrane region" description="Helical" evidence="1">
    <location>
        <begin position="188"/>
        <end position="213"/>
    </location>
</feature>
<dbReference type="STRING" id="617002.SAMN05660653_02638"/>
<feature type="transmembrane region" description="Helical" evidence="1">
    <location>
        <begin position="376"/>
        <end position="394"/>
    </location>
</feature>
<feature type="transmembrane region" description="Helical" evidence="1">
    <location>
        <begin position="225"/>
        <end position="249"/>
    </location>
</feature>
<evidence type="ECO:0000313" key="4">
    <source>
        <dbReference type="Proteomes" id="UP000198771"/>
    </source>
</evidence>
<keyword evidence="2" id="KW-0732">Signal</keyword>
<keyword evidence="1" id="KW-0472">Membrane</keyword>
<dbReference type="PANTHER" id="PTHR31272:SF9">
    <property type="entry name" value="BLL1027 PROTEIN"/>
    <property type="match status" value="1"/>
</dbReference>
<proteinExistence type="predicted"/>
<dbReference type="InterPro" id="IPR051790">
    <property type="entry name" value="Cytochrome_c-biogenesis_DsbD"/>
</dbReference>
<dbReference type="EMBL" id="FMXO01000016">
    <property type="protein sequence ID" value="SDB53322.1"/>
    <property type="molecule type" value="Genomic_DNA"/>
</dbReference>
<protein>
    <submittedName>
        <fullName evidence="3">Cytochrome c biogenesis protein CcdA</fullName>
    </submittedName>
</protein>
<feature type="transmembrane region" description="Helical" evidence="1">
    <location>
        <begin position="298"/>
        <end position="321"/>
    </location>
</feature>
<dbReference type="InterPro" id="IPR036249">
    <property type="entry name" value="Thioredoxin-like_sf"/>
</dbReference>
<feature type="chain" id="PRO_5011517336" evidence="2">
    <location>
        <begin position="23"/>
        <end position="396"/>
    </location>
</feature>
<keyword evidence="1" id="KW-1133">Transmembrane helix</keyword>
<keyword evidence="1" id="KW-0812">Transmembrane</keyword>
<name>A0A1G6E7J8_9BACT</name>
<reference evidence="3 4" key="1">
    <citation type="submission" date="2016-10" db="EMBL/GenBank/DDBJ databases">
        <authorList>
            <person name="de Groot N.N."/>
        </authorList>
    </citation>
    <scope>NUCLEOTIDE SEQUENCE [LARGE SCALE GENOMIC DNA]</scope>
    <source>
        <strain evidence="3 4">ASO4-2</strain>
    </source>
</reference>
<accession>A0A1G6E7J8</accession>
<feature type="transmembrane region" description="Helical" evidence="1">
    <location>
        <begin position="261"/>
        <end position="286"/>
    </location>
</feature>